<feature type="compositionally biased region" description="Acidic residues" evidence="1">
    <location>
        <begin position="204"/>
        <end position="219"/>
    </location>
</feature>
<dbReference type="Gene3D" id="2.60.200.20">
    <property type="match status" value="1"/>
</dbReference>
<dbReference type="EMBL" id="JBEDUW010000006">
    <property type="protein sequence ID" value="KAK9923647.1"/>
    <property type="molecule type" value="Genomic_DNA"/>
</dbReference>
<feature type="compositionally biased region" description="Acidic residues" evidence="1">
    <location>
        <begin position="260"/>
        <end position="274"/>
    </location>
</feature>
<dbReference type="CDD" id="cd22671">
    <property type="entry name" value="FHA_APTX-like"/>
    <property type="match status" value="1"/>
</dbReference>
<accession>A0AAW1WG50</accession>
<dbReference type="Proteomes" id="UP001457282">
    <property type="component" value="Unassembled WGS sequence"/>
</dbReference>
<feature type="region of interest" description="Disordered" evidence="1">
    <location>
        <begin position="176"/>
        <end position="319"/>
    </location>
</feature>
<gene>
    <name evidence="2" type="ORF">M0R45_032054</name>
</gene>
<comment type="caution">
    <text evidence="2">The sequence shown here is derived from an EMBL/GenBank/DDBJ whole genome shotgun (WGS) entry which is preliminary data.</text>
</comment>
<dbReference type="InterPro" id="IPR008984">
    <property type="entry name" value="SMAD_FHA_dom_sf"/>
</dbReference>
<evidence type="ECO:0000313" key="3">
    <source>
        <dbReference type="Proteomes" id="UP001457282"/>
    </source>
</evidence>
<feature type="compositionally biased region" description="Basic and acidic residues" evidence="1">
    <location>
        <begin position="220"/>
        <end position="229"/>
    </location>
</feature>
<evidence type="ECO:0000313" key="2">
    <source>
        <dbReference type="EMBL" id="KAK9923647.1"/>
    </source>
</evidence>
<sequence length="319" mass="36723">MEIEVENRSKLVIEKGQKAVFGRENGFDTTDPTVSRRHVLFEFKHKSTTQTEPSVSFEVLGRNPIWVRSHINGEVRVFRRSEKGELAAGDWLCVSGKRPIWFKVTNVGVEEEDKRVLESESELAEGLLNGSELEGVDVSGIDPVKEFGFVVMGHEFDQYPKQMIRNVKNWNWFLEEPGKESDDSDESDRDERRGGRRKRKKGEDNEDEEWTGDSEADEELVAKLRKVNEPKYSTRSKAHNKPQKKAKGGKCSYQKTTAAADEESIEDENEDDETLGGFIVGEDDLEEEEEEEDPERTDEYEEEEEFVEEEEEDDDEVDD</sequence>
<keyword evidence="3" id="KW-1185">Reference proteome</keyword>
<dbReference type="SUPFAM" id="SSF49879">
    <property type="entry name" value="SMAD/FHA domain"/>
    <property type="match status" value="1"/>
</dbReference>
<dbReference type="AlphaFoldDB" id="A0AAW1WG50"/>
<dbReference type="PANTHER" id="PTHR37733">
    <property type="entry name" value="SMAD/FHA DOMAIN-CONTAINING PROTEIN"/>
    <property type="match status" value="1"/>
</dbReference>
<organism evidence="2 3">
    <name type="scientific">Rubus argutus</name>
    <name type="common">Southern blackberry</name>
    <dbReference type="NCBI Taxonomy" id="59490"/>
    <lineage>
        <taxon>Eukaryota</taxon>
        <taxon>Viridiplantae</taxon>
        <taxon>Streptophyta</taxon>
        <taxon>Embryophyta</taxon>
        <taxon>Tracheophyta</taxon>
        <taxon>Spermatophyta</taxon>
        <taxon>Magnoliopsida</taxon>
        <taxon>eudicotyledons</taxon>
        <taxon>Gunneridae</taxon>
        <taxon>Pentapetalae</taxon>
        <taxon>rosids</taxon>
        <taxon>fabids</taxon>
        <taxon>Rosales</taxon>
        <taxon>Rosaceae</taxon>
        <taxon>Rosoideae</taxon>
        <taxon>Rosoideae incertae sedis</taxon>
        <taxon>Rubus</taxon>
    </lineage>
</organism>
<evidence type="ECO:0000256" key="1">
    <source>
        <dbReference type="SAM" id="MobiDB-lite"/>
    </source>
</evidence>
<dbReference type="PANTHER" id="PTHR37733:SF1">
    <property type="entry name" value="SMAD_FHA DOMAIN-CONTAINING PROTEIN"/>
    <property type="match status" value="1"/>
</dbReference>
<proteinExistence type="predicted"/>
<feature type="compositionally biased region" description="Acidic residues" evidence="1">
    <location>
        <begin position="281"/>
        <end position="319"/>
    </location>
</feature>
<feature type="compositionally biased region" description="Basic residues" evidence="1">
    <location>
        <begin position="234"/>
        <end position="248"/>
    </location>
</feature>
<protein>
    <submittedName>
        <fullName evidence="2">Uncharacterized protein</fullName>
    </submittedName>
</protein>
<reference evidence="2 3" key="1">
    <citation type="journal article" date="2023" name="G3 (Bethesda)">
        <title>A chromosome-length genome assembly and annotation of blackberry (Rubus argutus, cv. 'Hillquist').</title>
        <authorList>
            <person name="Bruna T."/>
            <person name="Aryal R."/>
            <person name="Dudchenko O."/>
            <person name="Sargent D.J."/>
            <person name="Mead D."/>
            <person name="Buti M."/>
            <person name="Cavallini A."/>
            <person name="Hytonen T."/>
            <person name="Andres J."/>
            <person name="Pham M."/>
            <person name="Weisz D."/>
            <person name="Mascagni F."/>
            <person name="Usai G."/>
            <person name="Natali L."/>
            <person name="Bassil N."/>
            <person name="Fernandez G.E."/>
            <person name="Lomsadze A."/>
            <person name="Armour M."/>
            <person name="Olukolu B."/>
            <person name="Poorten T."/>
            <person name="Britton C."/>
            <person name="Davik J."/>
            <person name="Ashrafi H."/>
            <person name="Aiden E.L."/>
            <person name="Borodovsky M."/>
            <person name="Worthington M."/>
        </authorList>
    </citation>
    <scope>NUCLEOTIDE SEQUENCE [LARGE SCALE GENOMIC DNA]</scope>
    <source>
        <strain evidence="2">PI 553951</strain>
    </source>
</reference>
<name>A0AAW1WG50_RUBAR</name>